<gene>
    <name evidence="1" type="ORF">XENOCAPTIV_028737</name>
</gene>
<dbReference type="Proteomes" id="UP001434883">
    <property type="component" value="Unassembled WGS sequence"/>
</dbReference>
<accession>A0ABV0QNJ3</accession>
<reference evidence="1 2" key="1">
    <citation type="submission" date="2021-06" db="EMBL/GenBank/DDBJ databases">
        <authorList>
            <person name="Palmer J.M."/>
        </authorList>
    </citation>
    <scope>NUCLEOTIDE SEQUENCE [LARGE SCALE GENOMIC DNA]</scope>
    <source>
        <strain evidence="1 2">XC_2019</strain>
        <tissue evidence="1">Muscle</tissue>
    </source>
</reference>
<evidence type="ECO:0000313" key="1">
    <source>
        <dbReference type="EMBL" id="MEQ2197390.1"/>
    </source>
</evidence>
<sequence length="104" mass="11546">MIESALAGLQCNIQKEKQISSNSISVFQRGGSSKLDSTVLHCPKGAPKEGYTTEAKVDETVHFQRSLFFRVRREASEVERRNADDVAGKKRFPCRDPSCEIADG</sequence>
<proteinExistence type="predicted"/>
<name>A0ABV0QNJ3_9TELE</name>
<protein>
    <submittedName>
        <fullName evidence="1">Uncharacterized protein</fullName>
    </submittedName>
</protein>
<evidence type="ECO:0000313" key="2">
    <source>
        <dbReference type="Proteomes" id="UP001434883"/>
    </source>
</evidence>
<dbReference type="EMBL" id="JAHRIN010017603">
    <property type="protein sequence ID" value="MEQ2197390.1"/>
    <property type="molecule type" value="Genomic_DNA"/>
</dbReference>
<organism evidence="1 2">
    <name type="scientific">Xenoophorus captivus</name>
    <dbReference type="NCBI Taxonomy" id="1517983"/>
    <lineage>
        <taxon>Eukaryota</taxon>
        <taxon>Metazoa</taxon>
        <taxon>Chordata</taxon>
        <taxon>Craniata</taxon>
        <taxon>Vertebrata</taxon>
        <taxon>Euteleostomi</taxon>
        <taxon>Actinopterygii</taxon>
        <taxon>Neopterygii</taxon>
        <taxon>Teleostei</taxon>
        <taxon>Neoteleostei</taxon>
        <taxon>Acanthomorphata</taxon>
        <taxon>Ovalentaria</taxon>
        <taxon>Atherinomorphae</taxon>
        <taxon>Cyprinodontiformes</taxon>
        <taxon>Goodeidae</taxon>
        <taxon>Xenoophorus</taxon>
    </lineage>
</organism>
<comment type="caution">
    <text evidence="1">The sequence shown here is derived from an EMBL/GenBank/DDBJ whole genome shotgun (WGS) entry which is preliminary data.</text>
</comment>
<keyword evidence="2" id="KW-1185">Reference proteome</keyword>